<dbReference type="InterPro" id="IPR051162">
    <property type="entry name" value="T4SS_component"/>
</dbReference>
<accession>A0A2G3DWS9</accession>
<reference evidence="3 4" key="1">
    <citation type="submission" date="2017-10" db="EMBL/GenBank/DDBJ databases">
        <title>Resolving the taxonomy of Roseburia spp., Eubacterium rectale and Agathobacter spp. through phylogenomic analysis.</title>
        <authorList>
            <person name="Sheridan P.O."/>
            <person name="Walker A.W."/>
            <person name="Duncan S.H."/>
            <person name="Scott K.P."/>
            <person name="Toole P.W.O."/>
            <person name="Luis P."/>
            <person name="Flint H.J."/>
        </authorList>
    </citation>
    <scope>NUCLEOTIDE SEQUENCE [LARGE SCALE GENOMIC DNA]</scope>
    <source>
        <strain evidence="3 4">JK626</strain>
    </source>
</reference>
<keyword evidence="1" id="KW-0175">Coiled coil</keyword>
<comment type="caution">
    <text evidence="3">The sequence shown here is derived from an EMBL/GenBank/DDBJ whole genome shotgun (WGS) entry which is preliminary data.</text>
</comment>
<dbReference type="PANTHER" id="PTHR30121">
    <property type="entry name" value="UNCHARACTERIZED PROTEIN YJGR-RELATED"/>
    <property type="match status" value="1"/>
</dbReference>
<name>A0A2G3DWS9_9FIRM</name>
<dbReference type="NCBIfam" id="NF045971">
    <property type="entry name" value="conju_CD1110"/>
    <property type="match status" value="1"/>
</dbReference>
<protein>
    <recommendedName>
        <fullName evidence="2">TraG P-loop domain-containing protein</fullName>
    </recommendedName>
</protein>
<dbReference type="InterPro" id="IPR027417">
    <property type="entry name" value="P-loop_NTPase"/>
</dbReference>
<dbReference type="Gene3D" id="1.10.8.730">
    <property type="match status" value="1"/>
</dbReference>
<evidence type="ECO:0000256" key="1">
    <source>
        <dbReference type="SAM" id="Coils"/>
    </source>
</evidence>
<dbReference type="Pfam" id="PF19044">
    <property type="entry name" value="P-loop_TraG"/>
    <property type="match status" value="1"/>
</dbReference>
<dbReference type="InterPro" id="IPR043964">
    <property type="entry name" value="P-loop_TraG"/>
</dbReference>
<evidence type="ECO:0000313" key="4">
    <source>
        <dbReference type="Proteomes" id="UP000225889"/>
    </source>
</evidence>
<dbReference type="EMBL" id="PDYF01000008">
    <property type="protein sequence ID" value="PHU35497.1"/>
    <property type="molecule type" value="Genomic_DNA"/>
</dbReference>
<reference evidence="3 4" key="2">
    <citation type="submission" date="2017-10" db="EMBL/GenBank/DDBJ databases">
        <authorList>
            <person name="Banno H."/>
            <person name="Chua N.-H."/>
        </authorList>
    </citation>
    <scope>NUCLEOTIDE SEQUENCE [LARGE SCALE GENOMIC DNA]</scope>
    <source>
        <strain evidence="3 4">JK626</strain>
    </source>
</reference>
<dbReference type="PANTHER" id="PTHR30121:SF6">
    <property type="entry name" value="SLR6007 PROTEIN"/>
    <property type="match status" value="1"/>
</dbReference>
<organism evidence="3 4">
    <name type="scientific">Pseudobutyrivibrio ruminis</name>
    <dbReference type="NCBI Taxonomy" id="46206"/>
    <lineage>
        <taxon>Bacteria</taxon>
        <taxon>Bacillati</taxon>
        <taxon>Bacillota</taxon>
        <taxon>Clostridia</taxon>
        <taxon>Lachnospirales</taxon>
        <taxon>Lachnospiraceae</taxon>
        <taxon>Pseudobutyrivibrio</taxon>
    </lineage>
</organism>
<dbReference type="AlphaFoldDB" id="A0A2G3DWS9"/>
<sequence length="842" mass="96348">MIMTEYARTKQKDKPLHEKFEYAQQLFSIVSVDDTGIFELPNSYFSKQFRLSDINFMGVTNSEQAEIINWFSKVLESVPCRFSYIVANEYVDETEFKKEVLYPLAGDKLDTLRHAFNDVISNKLTDAKQGLYQSIYFTLTCKADDMKDARSVFASMDTAIRTAFIDQAAEGIAGSVMSPISTNERMQLLYNFTHIGLHTNFKFDLDEEIKYRRDWLNTISPGSLRFENELFHMNGKVGKVIYIHDYPKVLEADIISKLSQINCTSYISVNNELLPTDVLKKELQRKHMKVGMKIENEKTRNRNQNDYLAEASATLLESNRKIEEFEKEINDEDQHYFNTTITMLFMADDMEHLESIEKKVISSASLKSIEFKNCFAMQKEGINTCLGLGIQEFKHVCNMSSTSVAMFMPYKTQELNDKGGVYYGINQLSKNAIFANKKKLKNRNSLILGQSGSGKSVAAKLETICSYTVYKDDQFIMIDPNADYYELAGIVGGTVISFDPQKQLFVNPLDVDFTGVEYSELEGVIYEKADFIQTLISSCIRRDLNEDELPVLNKAIERVYNDNYATRRQLNGLGNAESEFVIPKHMRSDMVFGNESYTSLSREEQVRQYSPTLQDIYQCLLDMNDMHATHVAKMMDTFVNGSLSLFNHRTNVDLDSRFISFDLSHTQENIRVSAMVVMMEMVRNTIRRNGHDGKWTHVYIDEFHELLGIECVAKFVLKLWKEVRKMSGLMTGITQNMSDLIRSDNDANLSQIFSNTESFFLLSQSTQDKEMLMRFLPSISPAMFAYVDNAVSGTGLLKMGPVTVPFDMIVKKESEIYKIINTDAGVKKTKDVVKDAVDRKEA</sequence>
<dbReference type="SUPFAM" id="SSF52540">
    <property type="entry name" value="P-loop containing nucleoside triphosphate hydrolases"/>
    <property type="match status" value="1"/>
</dbReference>
<feature type="coiled-coil region" evidence="1">
    <location>
        <begin position="308"/>
        <end position="335"/>
    </location>
</feature>
<feature type="domain" description="TraG P-loop" evidence="2">
    <location>
        <begin position="436"/>
        <end position="765"/>
    </location>
</feature>
<dbReference type="RefSeq" id="WP_099391323.1">
    <property type="nucleotide sequence ID" value="NZ_PDYF01000008.1"/>
</dbReference>
<evidence type="ECO:0000259" key="2">
    <source>
        <dbReference type="Pfam" id="PF19044"/>
    </source>
</evidence>
<dbReference type="Proteomes" id="UP000225889">
    <property type="component" value="Unassembled WGS sequence"/>
</dbReference>
<proteinExistence type="predicted"/>
<evidence type="ECO:0000313" key="3">
    <source>
        <dbReference type="EMBL" id="PHU35497.1"/>
    </source>
</evidence>
<gene>
    <name evidence="3" type="ORF">CSX01_02545</name>
</gene>
<dbReference type="Gene3D" id="3.40.50.300">
    <property type="entry name" value="P-loop containing nucleotide triphosphate hydrolases"/>
    <property type="match status" value="1"/>
</dbReference>